<keyword evidence="2" id="KW-1185">Reference proteome</keyword>
<evidence type="ECO:0000313" key="2">
    <source>
        <dbReference type="Proteomes" id="UP000317176"/>
    </source>
</evidence>
<sequence>MIGVLNLKARKDVAVMPGLVPGIHVLRAAWQSVDGRDKPGHDEAERVTT</sequence>
<reference evidence="1 2" key="1">
    <citation type="journal article" date="2015" name="Stand. Genomic Sci.">
        <title>Genomic Encyclopedia of Bacterial and Archaeal Type Strains, Phase III: the genomes of soil and plant-associated and newly described type strains.</title>
        <authorList>
            <person name="Whitman W.B."/>
            <person name="Woyke T."/>
            <person name="Klenk H.P."/>
            <person name="Zhou Y."/>
            <person name="Lilburn T.G."/>
            <person name="Beck B.J."/>
            <person name="De Vos P."/>
            <person name="Vandamme P."/>
            <person name="Eisen J.A."/>
            <person name="Garrity G."/>
            <person name="Hugenholtz P."/>
            <person name="Kyrpides N.C."/>
        </authorList>
    </citation>
    <scope>NUCLEOTIDE SEQUENCE [LARGE SCALE GENOMIC DNA]</scope>
    <source>
        <strain evidence="1 2">CGMCC 1.10947</strain>
    </source>
</reference>
<comment type="caution">
    <text evidence="1">The sequence shown here is derived from an EMBL/GenBank/DDBJ whole genome shotgun (WGS) entry which is preliminary data.</text>
</comment>
<protein>
    <submittedName>
        <fullName evidence="1">Uncharacterized protein</fullName>
    </submittedName>
</protein>
<dbReference type="AlphaFoldDB" id="A0A562KZG8"/>
<accession>A0A562KZG8</accession>
<evidence type="ECO:0000313" key="1">
    <source>
        <dbReference type="EMBL" id="TWI00767.1"/>
    </source>
</evidence>
<proteinExistence type="predicted"/>
<organism evidence="1 2">
    <name type="scientific">Bradyrhizobium daqingense</name>
    <dbReference type="NCBI Taxonomy" id="993502"/>
    <lineage>
        <taxon>Bacteria</taxon>
        <taxon>Pseudomonadati</taxon>
        <taxon>Pseudomonadota</taxon>
        <taxon>Alphaproteobacteria</taxon>
        <taxon>Hyphomicrobiales</taxon>
        <taxon>Nitrobacteraceae</taxon>
        <taxon>Bradyrhizobium</taxon>
    </lineage>
</organism>
<gene>
    <name evidence="1" type="ORF">IQ17_04770</name>
</gene>
<dbReference type="Proteomes" id="UP000317176">
    <property type="component" value="Unassembled WGS sequence"/>
</dbReference>
<dbReference type="EMBL" id="VLKL01000014">
    <property type="protein sequence ID" value="TWI00767.1"/>
    <property type="molecule type" value="Genomic_DNA"/>
</dbReference>
<name>A0A562KZG8_9BRAD</name>